<reference evidence="2 3" key="1">
    <citation type="journal article" date="2012" name="G3 (Bethesda)">
        <title>Pichia sorbitophila, an interspecies yeast hybrid reveals early steps of genome resolution following polyploidization.</title>
        <authorList>
            <person name="Leh Louis V."/>
            <person name="Despons L."/>
            <person name="Friedrich A."/>
            <person name="Martin T."/>
            <person name="Durrens P."/>
            <person name="Casaregola S."/>
            <person name="Neuveglise C."/>
            <person name="Fairhead C."/>
            <person name="Marck C."/>
            <person name="Cruz J.A."/>
            <person name="Straub M.L."/>
            <person name="Kugler V."/>
            <person name="Sacerdot C."/>
            <person name="Uzunov Z."/>
            <person name="Thierry A."/>
            <person name="Weiss S."/>
            <person name="Bleykasten C."/>
            <person name="De Montigny J."/>
            <person name="Jacques N."/>
            <person name="Jung P."/>
            <person name="Lemaire M."/>
            <person name="Mallet S."/>
            <person name="Morel G."/>
            <person name="Richard G.F."/>
            <person name="Sarkar A."/>
            <person name="Savel G."/>
            <person name="Schacherer J."/>
            <person name="Seret M.L."/>
            <person name="Talla E."/>
            <person name="Samson G."/>
            <person name="Jubin C."/>
            <person name="Poulain J."/>
            <person name="Vacherie B."/>
            <person name="Barbe V."/>
            <person name="Pelletier E."/>
            <person name="Sherman D.J."/>
            <person name="Westhof E."/>
            <person name="Weissenbach J."/>
            <person name="Baret P.V."/>
            <person name="Wincker P."/>
            <person name="Gaillardin C."/>
            <person name="Dujon B."/>
            <person name="Souciet J.L."/>
        </authorList>
    </citation>
    <scope>NUCLEOTIDE SEQUENCE [LARGE SCALE GENOMIC DNA]</scope>
    <source>
        <strain evidence="3">ATCC MYA-4447 / BCRC 22081 / CBS 7064 / NBRC 10061 / NRRL Y-12695</strain>
    </source>
</reference>
<dbReference type="AlphaFoldDB" id="G8Y234"/>
<proteinExistence type="predicted"/>
<protein>
    <submittedName>
        <fullName evidence="2">Piso0_005405 protein</fullName>
    </submittedName>
</protein>
<feature type="region of interest" description="Disordered" evidence="1">
    <location>
        <begin position="116"/>
        <end position="139"/>
    </location>
</feature>
<evidence type="ECO:0000313" key="2">
    <source>
        <dbReference type="EMBL" id="CCE86887.1"/>
    </source>
</evidence>
<evidence type="ECO:0000313" key="3">
    <source>
        <dbReference type="Proteomes" id="UP000005222"/>
    </source>
</evidence>
<evidence type="ECO:0000256" key="1">
    <source>
        <dbReference type="SAM" id="MobiDB-lite"/>
    </source>
</evidence>
<keyword evidence="3" id="KW-1185">Reference proteome</keyword>
<feature type="region of interest" description="Disordered" evidence="1">
    <location>
        <begin position="72"/>
        <end position="95"/>
    </location>
</feature>
<dbReference type="Proteomes" id="UP000005222">
    <property type="component" value="Chromosome N"/>
</dbReference>
<dbReference type="HOGENOM" id="CLU_659071_0_0_1"/>
<dbReference type="eggNOG" id="ENOG502RQE6">
    <property type="taxonomic scope" value="Eukaryota"/>
</dbReference>
<feature type="compositionally biased region" description="Polar residues" evidence="1">
    <location>
        <begin position="121"/>
        <end position="139"/>
    </location>
</feature>
<organism evidence="2 3">
    <name type="scientific">Pichia sorbitophila (strain ATCC MYA-4447 / BCRC 22081 / CBS 7064 / NBRC 10061 / NRRL Y-12695)</name>
    <name type="common">Hybrid yeast</name>
    <dbReference type="NCBI Taxonomy" id="559304"/>
    <lineage>
        <taxon>Eukaryota</taxon>
        <taxon>Fungi</taxon>
        <taxon>Dikarya</taxon>
        <taxon>Ascomycota</taxon>
        <taxon>Saccharomycotina</taxon>
        <taxon>Pichiomycetes</taxon>
        <taxon>Debaryomycetaceae</taxon>
        <taxon>Millerozyma</taxon>
    </lineage>
</organism>
<gene>
    <name evidence="2" type="primary">Piso0_005405</name>
    <name evidence="2" type="ORF">GNLVRS01_PISO0N14401g</name>
</gene>
<dbReference type="InParanoid" id="G8Y234"/>
<sequence>MYKTISATSLESLRLTLKPAAPSGAAGAAVGSTAIAGAAAAKTAAAAATAVNSSLVGAPGSVAYGVEPKAEAGTATGQNEDGRSHSADNGGRFGEYVNGTDNVVAMRPYISSPEWDMNGPSVRTSSEGNVGQRHNSTSPAPVTIDDIYVELPGFARASNIEDFFASEDFFATNLANITDTLINHGRASESILCPVSKSFFTALPASKQTALIYMAKQLLSKSLNLKTLIQDFNVTFNEKYEKILTEVRLAILSNVKALYHLENSRAMAVALCKFKALFENLNFDGLHEVLNEINDLIFDYNEHVDLLESKYGTSETNQAPSEDGVASSGAASSSANASANYWMLNRLSFQVDSLLHRQSEFVTKDCANYKNRIQKIMVAYTDFFNKFKKAVRESNNNRHALFEYEIISFDDHLKNQL</sequence>
<dbReference type="OrthoDB" id="4018349at2759"/>
<name>G8Y234_PICSO</name>
<dbReference type="EMBL" id="FO082046">
    <property type="protein sequence ID" value="CCE86887.1"/>
    <property type="molecule type" value="Genomic_DNA"/>
</dbReference>
<accession>G8Y234</accession>